<sequence length="466" mass="50591">MDALVSELARLLRANGVRVSPAEVADAVAAGALVGVEDRGAFKAALRATLVKRAADVPVFEALFDLLFSGMGRLVAGAERGLLAELEEQGLLEPDDLEMVAWTLGELASAMSPLALAALQGDPALLARLLRAAAQQLDFAALASAGATGFQGRRLLAAAGGAALPADAAALEQALRARGLDAAKLQLVSERVAGVLRRVEDAARRWAELEAGARSVRRAEQGRGGLAPISRDEIARTERAVKRLAERLKSRLVRRDRSRRRGVLAVRRTLRRNLGLGGFPAQVVFRRRRPQRPDVVVLCDVSESVRHVTRLMLLFLYTMQSLFSRVRTFVFVADLAEVTAQLRAEREPARAADLAVAARAVSLAANSNYGRALRTFHRDALPAVTRRTTVLVIGDGRNNYNPPEAWVLEELRRRARRVLWMCPEPRHLWGTGDSELPLYAAHCDRVAPVTTLAELEGIADALVPGR</sequence>
<reference evidence="1 2" key="1">
    <citation type="submission" date="2006-01" db="EMBL/GenBank/DDBJ databases">
        <title>Complete sequence of Anaeromyxobacter dehalogenans 2CP-C.</title>
        <authorList>
            <consortium name="US DOE Joint Genome Institute"/>
            <person name="Copeland A."/>
            <person name="Lucas S."/>
            <person name="Lapidus A."/>
            <person name="Barry K."/>
            <person name="Detter J.C."/>
            <person name="Glavina T."/>
            <person name="Hammon N."/>
            <person name="Israni S."/>
            <person name="Pitluck S."/>
            <person name="Brettin T."/>
            <person name="Bruce D."/>
            <person name="Han C."/>
            <person name="Tapia R."/>
            <person name="Gilna P."/>
            <person name="Kiss H."/>
            <person name="Schmutz J."/>
            <person name="Larimer F."/>
            <person name="Land M."/>
            <person name="Kyrpides N."/>
            <person name="Anderson I."/>
            <person name="Sanford R.A."/>
            <person name="Ritalahti K.M."/>
            <person name="Thomas H.S."/>
            <person name="Kirby J.R."/>
            <person name="Zhulin I.B."/>
            <person name="Loeffler F.E."/>
            <person name="Richardson P."/>
        </authorList>
    </citation>
    <scope>NUCLEOTIDE SEQUENCE [LARGE SCALE GENOMIC DNA]</scope>
    <source>
        <strain evidence="1 2">2CP-C</strain>
    </source>
</reference>
<dbReference type="eggNOG" id="COG3552">
    <property type="taxonomic scope" value="Bacteria"/>
</dbReference>
<proteinExistence type="predicted"/>
<dbReference type="KEGG" id="ade:Adeh_2356"/>
<dbReference type="OrthoDB" id="9790469at2"/>
<dbReference type="InterPro" id="IPR036465">
    <property type="entry name" value="vWFA_dom_sf"/>
</dbReference>
<dbReference type="PANTHER" id="PTHR39338:SF5">
    <property type="entry name" value="BLR6139 PROTEIN"/>
    <property type="match status" value="1"/>
</dbReference>
<gene>
    <name evidence="1" type="ordered locus">Adeh_2356</name>
</gene>
<dbReference type="STRING" id="290397.Adeh_2356"/>
<dbReference type="Proteomes" id="UP000001935">
    <property type="component" value="Chromosome"/>
</dbReference>
<dbReference type="RefSeq" id="WP_011421408.1">
    <property type="nucleotide sequence ID" value="NC_007760.1"/>
</dbReference>
<accession>Q2IKE8</accession>
<dbReference type="AlphaFoldDB" id="Q2IKE8"/>
<name>Q2IKE8_ANADE</name>
<dbReference type="Pfam" id="PF05762">
    <property type="entry name" value="VWA_CoxE"/>
    <property type="match status" value="1"/>
</dbReference>
<dbReference type="InterPro" id="IPR008912">
    <property type="entry name" value="Uncharacterised_CoxE"/>
</dbReference>
<dbReference type="SUPFAM" id="SSF53300">
    <property type="entry name" value="vWA-like"/>
    <property type="match status" value="1"/>
</dbReference>
<dbReference type="InterPro" id="IPR011195">
    <property type="entry name" value="UCP010256"/>
</dbReference>
<dbReference type="PIRSF" id="PIRSF010256">
    <property type="entry name" value="CoxE_vWa"/>
    <property type="match status" value="1"/>
</dbReference>
<dbReference type="EMBL" id="CP000251">
    <property type="protein sequence ID" value="ABC82126.1"/>
    <property type="molecule type" value="Genomic_DNA"/>
</dbReference>
<organism evidence="1 2">
    <name type="scientific">Anaeromyxobacter dehalogenans (strain 2CP-C)</name>
    <dbReference type="NCBI Taxonomy" id="290397"/>
    <lineage>
        <taxon>Bacteria</taxon>
        <taxon>Pseudomonadati</taxon>
        <taxon>Myxococcota</taxon>
        <taxon>Myxococcia</taxon>
        <taxon>Myxococcales</taxon>
        <taxon>Cystobacterineae</taxon>
        <taxon>Anaeromyxobacteraceae</taxon>
        <taxon>Anaeromyxobacter</taxon>
    </lineage>
</organism>
<dbReference type="PANTHER" id="PTHR39338">
    <property type="entry name" value="BLL5662 PROTEIN-RELATED"/>
    <property type="match status" value="1"/>
</dbReference>
<dbReference type="HOGENOM" id="CLU_042261_2_0_7"/>
<evidence type="ECO:0000313" key="1">
    <source>
        <dbReference type="EMBL" id="ABC82126.1"/>
    </source>
</evidence>
<protein>
    <submittedName>
        <fullName evidence="1">VWA containing CoxE-like protein</fullName>
    </submittedName>
</protein>
<evidence type="ECO:0000313" key="2">
    <source>
        <dbReference type="Proteomes" id="UP000001935"/>
    </source>
</evidence>